<name>A0ABS8AS56_9BACT</name>
<accession>A0ABS8AS56</accession>
<evidence type="ECO:0000313" key="2">
    <source>
        <dbReference type="EMBL" id="MCB2408611.1"/>
    </source>
</evidence>
<dbReference type="EMBL" id="JAJADR010000002">
    <property type="protein sequence ID" value="MCB2408611.1"/>
    <property type="molecule type" value="Genomic_DNA"/>
</dbReference>
<gene>
    <name evidence="2" type="ORF">LGH74_11540</name>
</gene>
<dbReference type="Proteomes" id="UP001165296">
    <property type="component" value="Unassembled WGS sequence"/>
</dbReference>
<keyword evidence="3" id="KW-1185">Reference proteome</keyword>
<reference evidence="2" key="1">
    <citation type="submission" date="2021-10" db="EMBL/GenBank/DDBJ databases">
        <authorList>
            <person name="Dean J.D."/>
            <person name="Kim M.K."/>
            <person name="Newey C.N."/>
            <person name="Stoker T.S."/>
            <person name="Thompson D.W."/>
            <person name="Grose J.H."/>
        </authorList>
    </citation>
    <scope>NUCLEOTIDE SEQUENCE</scope>
    <source>
        <strain evidence="2">BT178</strain>
    </source>
</reference>
<evidence type="ECO:0000256" key="1">
    <source>
        <dbReference type="SAM" id="MobiDB-lite"/>
    </source>
</evidence>
<dbReference type="RefSeq" id="WP_226175804.1">
    <property type="nucleotide sequence ID" value="NZ_JAJADR010000002.1"/>
</dbReference>
<sequence length="78" mass="8107">MATTPKKTDKKANDDTQGAVGATSASTGNIQSASPTIDSEAGVTMGDGIHHLHSLAKGDEDFINGTDLQQEPKDKPKK</sequence>
<feature type="compositionally biased region" description="Polar residues" evidence="1">
    <location>
        <begin position="23"/>
        <end position="37"/>
    </location>
</feature>
<protein>
    <recommendedName>
        <fullName evidence="4">Sigma-like protein</fullName>
    </recommendedName>
</protein>
<evidence type="ECO:0008006" key="4">
    <source>
        <dbReference type="Google" id="ProtNLM"/>
    </source>
</evidence>
<feature type="compositionally biased region" description="Basic and acidic residues" evidence="1">
    <location>
        <begin position="1"/>
        <end position="14"/>
    </location>
</feature>
<proteinExistence type="predicted"/>
<organism evidence="2 3">
    <name type="scientific">Hymenobacter lucidus</name>
    <dbReference type="NCBI Taxonomy" id="2880930"/>
    <lineage>
        <taxon>Bacteria</taxon>
        <taxon>Pseudomonadati</taxon>
        <taxon>Bacteroidota</taxon>
        <taxon>Cytophagia</taxon>
        <taxon>Cytophagales</taxon>
        <taxon>Hymenobacteraceae</taxon>
        <taxon>Hymenobacter</taxon>
    </lineage>
</organism>
<feature type="region of interest" description="Disordered" evidence="1">
    <location>
        <begin position="1"/>
        <end position="78"/>
    </location>
</feature>
<comment type="caution">
    <text evidence="2">The sequence shown here is derived from an EMBL/GenBank/DDBJ whole genome shotgun (WGS) entry which is preliminary data.</text>
</comment>
<evidence type="ECO:0000313" key="3">
    <source>
        <dbReference type="Proteomes" id="UP001165296"/>
    </source>
</evidence>